<accession>A0ACC1YE60</accession>
<proteinExistence type="predicted"/>
<sequence length="681" mass="74261">MNLGNDRESMSTASSSVVVSDQFPAGLRVLVVDDDPTCLRILEKMLRTCLYEVTKCNRAEAALNLLRGNKNGYDIVISDVHMPDIDGFKLLEQVGLEMDLPVIMMSADDSKHVVMKGVTHGACDYLIKPVRIEALRNIWQHVVRKRKNEWKELEQSGSVEEGDRQPKPSEEADYSSSANEGNWRNSKRRKDEEEDVEERDDTSTLKKPRVVWSVELHQQFVSAVNQLGIDKAVPKKILELMNVPGLTRENVASHLQKYRLYLRRLSGVSQHQSTAFISPQEPPYGPLSSLNGLDIQALAATGQIPAQSLATLQAAGLGRSTAKPGLPMPLVDQRNLFSFDNQKIRFGEAQPQHMNSGKQMNLLHGIPTTMEPKQLVNLHHSAQSLGGLNMPVSAHGGQSSQSSSLLIQMTQPQARGQILNENTVGQVPRLPTSMGQPILSNGVASGILVRNRIGENGRGTGYNSVSQTSSMLNFPLNPPAELPGNSFPLGSTPGISSGTSTLTNKGVFQQEVNSDIKGSGAFMPSYDIFNDLQQHKPQNWELQNVGLTFDASQHSNTLQGNVDVAPSVLVNQGYSSSQRSGQNSNASELGKAMFSVGEGSEHGNPQNVGQHLNNFLVDNSMRVKAERVSDTSCPPTVFPQHFGQEDLMSALLKQQPDGIGPAENEFEFDGSSRLTSSAISG</sequence>
<comment type="caution">
    <text evidence="1">The sequence shown here is derived from an EMBL/GenBank/DDBJ whole genome shotgun (WGS) entry which is preliminary data.</text>
</comment>
<name>A0ACC1YE60_MELAZ</name>
<dbReference type="Proteomes" id="UP001164539">
    <property type="component" value="Chromosome 3"/>
</dbReference>
<organism evidence="1 2">
    <name type="scientific">Melia azedarach</name>
    <name type="common">Chinaberry tree</name>
    <dbReference type="NCBI Taxonomy" id="155640"/>
    <lineage>
        <taxon>Eukaryota</taxon>
        <taxon>Viridiplantae</taxon>
        <taxon>Streptophyta</taxon>
        <taxon>Embryophyta</taxon>
        <taxon>Tracheophyta</taxon>
        <taxon>Spermatophyta</taxon>
        <taxon>Magnoliopsida</taxon>
        <taxon>eudicotyledons</taxon>
        <taxon>Gunneridae</taxon>
        <taxon>Pentapetalae</taxon>
        <taxon>rosids</taxon>
        <taxon>malvids</taxon>
        <taxon>Sapindales</taxon>
        <taxon>Meliaceae</taxon>
        <taxon>Melia</taxon>
    </lineage>
</organism>
<gene>
    <name evidence="1" type="ORF">OWV82_005639</name>
</gene>
<evidence type="ECO:0000313" key="1">
    <source>
        <dbReference type="EMBL" id="KAJ4722077.1"/>
    </source>
</evidence>
<keyword evidence="2" id="KW-1185">Reference proteome</keyword>
<dbReference type="EMBL" id="CM051396">
    <property type="protein sequence ID" value="KAJ4722077.1"/>
    <property type="molecule type" value="Genomic_DNA"/>
</dbReference>
<evidence type="ECO:0000313" key="2">
    <source>
        <dbReference type="Proteomes" id="UP001164539"/>
    </source>
</evidence>
<protein>
    <submittedName>
        <fullName evidence="1">Two-component response regulator</fullName>
    </submittedName>
</protein>
<reference evidence="1 2" key="1">
    <citation type="journal article" date="2023" name="Science">
        <title>Complex scaffold remodeling in plant triterpene biosynthesis.</title>
        <authorList>
            <person name="De La Pena R."/>
            <person name="Hodgson H."/>
            <person name="Liu J.C."/>
            <person name="Stephenson M.J."/>
            <person name="Martin A.C."/>
            <person name="Owen C."/>
            <person name="Harkess A."/>
            <person name="Leebens-Mack J."/>
            <person name="Jimenez L.E."/>
            <person name="Osbourn A."/>
            <person name="Sattely E.S."/>
        </authorList>
    </citation>
    <scope>NUCLEOTIDE SEQUENCE [LARGE SCALE GENOMIC DNA]</scope>
    <source>
        <strain evidence="2">cv. JPN11</strain>
        <tissue evidence="1">Leaf</tissue>
    </source>
</reference>